<dbReference type="Proteomes" id="UP001595705">
    <property type="component" value="Unassembled WGS sequence"/>
</dbReference>
<comment type="caution">
    <text evidence="1">The sequence shown here is derived from an EMBL/GenBank/DDBJ whole genome shotgun (WGS) entry which is preliminary data.</text>
</comment>
<accession>A0ABV7XIR2</accession>
<sequence>MSEFNRTPQGISALNRQQVDAFHDQLAAVFAGDAEAVLEAQRREDEARAALLAIAEGRPS</sequence>
<organism evidence="1 2">
    <name type="scientific">Luteimonas soli</name>
    <dbReference type="NCBI Taxonomy" id="1648966"/>
    <lineage>
        <taxon>Bacteria</taxon>
        <taxon>Pseudomonadati</taxon>
        <taxon>Pseudomonadota</taxon>
        <taxon>Gammaproteobacteria</taxon>
        <taxon>Lysobacterales</taxon>
        <taxon>Lysobacteraceae</taxon>
        <taxon>Luteimonas</taxon>
    </lineage>
</organism>
<gene>
    <name evidence="1" type="ORF">ACFONC_03335</name>
</gene>
<protein>
    <submittedName>
        <fullName evidence="1">Uncharacterized protein</fullName>
    </submittedName>
</protein>
<name>A0ABV7XIR2_9GAMM</name>
<evidence type="ECO:0000313" key="1">
    <source>
        <dbReference type="EMBL" id="MFC3715183.1"/>
    </source>
</evidence>
<dbReference type="EMBL" id="JBHRYA010000002">
    <property type="protein sequence ID" value="MFC3715183.1"/>
    <property type="molecule type" value="Genomic_DNA"/>
</dbReference>
<proteinExistence type="predicted"/>
<evidence type="ECO:0000313" key="2">
    <source>
        <dbReference type="Proteomes" id="UP001595705"/>
    </source>
</evidence>
<reference evidence="2" key="1">
    <citation type="journal article" date="2019" name="Int. J. Syst. Evol. Microbiol.">
        <title>The Global Catalogue of Microorganisms (GCM) 10K type strain sequencing project: providing services to taxonomists for standard genome sequencing and annotation.</title>
        <authorList>
            <consortium name="The Broad Institute Genomics Platform"/>
            <consortium name="The Broad Institute Genome Sequencing Center for Infectious Disease"/>
            <person name="Wu L."/>
            <person name="Ma J."/>
        </authorList>
    </citation>
    <scope>NUCLEOTIDE SEQUENCE [LARGE SCALE GENOMIC DNA]</scope>
    <source>
        <strain evidence="2">KCTC 42441</strain>
    </source>
</reference>
<dbReference type="RefSeq" id="WP_386742292.1">
    <property type="nucleotide sequence ID" value="NZ_JBHRYA010000002.1"/>
</dbReference>
<keyword evidence="2" id="KW-1185">Reference proteome</keyword>